<dbReference type="InterPro" id="IPR021109">
    <property type="entry name" value="Peptidase_aspartic_dom_sf"/>
</dbReference>
<accession>A0A9Q3DLP6</accession>
<protein>
    <submittedName>
        <fullName evidence="1">Uncharacterized protein</fullName>
    </submittedName>
</protein>
<gene>
    <name evidence="1" type="ORF">O181_043000</name>
</gene>
<keyword evidence="2" id="KW-1185">Reference proteome</keyword>
<dbReference type="Pfam" id="PF08284">
    <property type="entry name" value="RVP_2"/>
    <property type="match status" value="1"/>
</dbReference>
<proteinExistence type="predicted"/>
<dbReference type="Proteomes" id="UP000765509">
    <property type="component" value="Unassembled WGS sequence"/>
</dbReference>
<dbReference type="Gene3D" id="2.40.70.10">
    <property type="entry name" value="Acid Proteases"/>
    <property type="match status" value="1"/>
</dbReference>
<reference evidence="1" key="1">
    <citation type="submission" date="2021-03" db="EMBL/GenBank/DDBJ databases">
        <title>Draft genome sequence of rust myrtle Austropuccinia psidii MF-1, a brazilian biotype.</title>
        <authorList>
            <person name="Quecine M.C."/>
            <person name="Pachon D.M.R."/>
            <person name="Bonatelli M.L."/>
            <person name="Correr F.H."/>
            <person name="Franceschini L.M."/>
            <person name="Leite T.F."/>
            <person name="Margarido G.R.A."/>
            <person name="Almeida C.A."/>
            <person name="Ferrarezi J.A."/>
            <person name="Labate C.A."/>
        </authorList>
    </citation>
    <scope>NUCLEOTIDE SEQUENCE</scope>
    <source>
        <strain evidence="1">MF-1</strain>
    </source>
</reference>
<sequence length="158" mass="18274">MDYGATNKFIARQFVHKYFLTISELPEKIPLVILDSSESPPLFVTHHNKYIVEPPSFQSFEWDFLVIDIPKGEDLILGFDFLDNFDPSIDWRQRLIPFDANNKDYYYPSNSFINNFSSAESCAALDGDSRTPSFPSSFHIPFFKSHTSLLSSRDEVFK</sequence>
<dbReference type="OrthoDB" id="128646at2759"/>
<dbReference type="AlphaFoldDB" id="A0A9Q3DLP6"/>
<dbReference type="EMBL" id="AVOT02017284">
    <property type="protein sequence ID" value="MBW0503285.1"/>
    <property type="molecule type" value="Genomic_DNA"/>
</dbReference>
<evidence type="ECO:0000313" key="2">
    <source>
        <dbReference type="Proteomes" id="UP000765509"/>
    </source>
</evidence>
<organism evidence="1 2">
    <name type="scientific">Austropuccinia psidii MF-1</name>
    <dbReference type="NCBI Taxonomy" id="1389203"/>
    <lineage>
        <taxon>Eukaryota</taxon>
        <taxon>Fungi</taxon>
        <taxon>Dikarya</taxon>
        <taxon>Basidiomycota</taxon>
        <taxon>Pucciniomycotina</taxon>
        <taxon>Pucciniomycetes</taxon>
        <taxon>Pucciniales</taxon>
        <taxon>Sphaerophragmiaceae</taxon>
        <taxon>Austropuccinia</taxon>
    </lineage>
</organism>
<evidence type="ECO:0000313" key="1">
    <source>
        <dbReference type="EMBL" id="MBW0503285.1"/>
    </source>
</evidence>
<name>A0A9Q3DLP6_9BASI</name>
<comment type="caution">
    <text evidence="1">The sequence shown here is derived from an EMBL/GenBank/DDBJ whole genome shotgun (WGS) entry which is preliminary data.</text>
</comment>